<reference evidence="8 9" key="2">
    <citation type="submission" date="2020-03" db="EMBL/GenBank/DDBJ databases">
        <authorList>
            <person name="Ichikawa N."/>
            <person name="Kimura A."/>
            <person name="Kitahashi Y."/>
            <person name="Uohara A."/>
        </authorList>
    </citation>
    <scope>NUCLEOTIDE SEQUENCE [LARGE SCALE GENOMIC DNA]</scope>
    <source>
        <strain evidence="8 9">NBRC 108638</strain>
    </source>
</reference>
<dbReference type="SMART" id="SM00062">
    <property type="entry name" value="PBPb"/>
    <property type="match status" value="1"/>
</dbReference>
<dbReference type="EMBL" id="BLPG01000001">
    <property type="protein sequence ID" value="GFJ94971.1"/>
    <property type="molecule type" value="Genomic_DNA"/>
</dbReference>
<dbReference type="PANTHER" id="PTHR30085:SF6">
    <property type="entry name" value="ABC TRANSPORTER GLUTAMINE-BINDING PROTEIN GLNH"/>
    <property type="match status" value="1"/>
</dbReference>
<evidence type="ECO:0000313" key="9">
    <source>
        <dbReference type="Proteomes" id="UP000482960"/>
    </source>
</evidence>
<dbReference type="InterPro" id="IPR051455">
    <property type="entry name" value="Bact_solute-bind_prot3"/>
</dbReference>
<evidence type="ECO:0000256" key="1">
    <source>
        <dbReference type="ARBA" id="ARBA00010333"/>
    </source>
</evidence>
<sequence length="328" mass="34689">MVDARLRGLLLAAVLVVAGCGQGATPSAGRGVDPIAAPQPLGVRDPAPQASAAASGPAADACDRRASLRPGGSLPAPRRMPSGSTMEGIFRGGRLIVGIDQDAYLFSYRDQDGRLVGFEIDIARRIAAAIFGDPDAVQFRAISTAERVPVLERGDVHMVIRTMTMTCERWQQVAFSTEYLSSGQRLLVRAGSGINGLADLGGRKICATNGSSSIPNIQRAASRPIAVATDLLVDCLVLLQQGQVDAISSIDTLLATLAAQDPNTTIVGDRITDDPAGIAMPRDDADLVRFVNAVLDEMRADGSWRTSYRRWFGGVGPVPQPPAARYRD</sequence>
<gene>
    <name evidence="8" type="ORF">Prum_086130</name>
</gene>
<dbReference type="GO" id="GO:0030288">
    <property type="term" value="C:outer membrane-bounded periplasmic space"/>
    <property type="evidence" value="ECO:0007669"/>
    <property type="project" value="TreeGrafter"/>
</dbReference>
<feature type="region of interest" description="Disordered" evidence="5">
    <location>
        <begin position="25"/>
        <end position="84"/>
    </location>
</feature>
<dbReference type="PANTHER" id="PTHR30085">
    <property type="entry name" value="AMINO ACID ABC TRANSPORTER PERMEASE"/>
    <property type="match status" value="1"/>
</dbReference>
<dbReference type="PROSITE" id="PS51257">
    <property type="entry name" value="PROKAR_LIPOPROTEIN"/>
    <property type="match status" value="1"/>
</dbReference>
<comment type="caution">
    <text evidence="8">The sequence shown here is derived from an EMBL/GenBank/DDBJ whole genome shotgun (WGS) entry which is preliminary data.</text>
</comment>
<evidence type="ECO:0000259" key="7">
    <source>
        <dbReference type="SMART" id="SM00062"/>
    </source>
</evidence>
<reference evidence="8 9" key="1">
    <citation type="submission" date="2020-03" db="EMBL/GenBank/DDBJ databases">
        <title>Whole genome shotgun sequence of Phytohabitans rumicis NBRC 108638.</title>
        <authorList>
            <person name="Komaki H."/>
            <person name="Tamura T."/>
        </authorList>
    </citation>
    <scope>NUCLEOTIDE SEQUENCE [LARGE SCALE GENOMIC DNA]</scope>
    <source>
        <strain evidence="8 9">NBRC 108638</strain>
    </source>
</reference>
<dbReference type="Pfam" id="PF00497">
    <property type="entry name" value="SBP_bac_3"/>
    <property type="match status" value="1"/>
</dbReference>
<evidence type="ECO:0000313" key="8">
    <source>
        <dbReference type="EMBL" id="GFJ94971.1"/>
    </source>
</evidence>
<protein>
    <submittedName>
        <fullName evidence="8">ABC transporter substrate-binding protein</fullName>
    </submittedName>
</protein>
<name>A0A6V8LJ70_9ACTN</name>
<evidence type="ECO:0000256" key="2">
    <source>
        <dbReference type="ARBA" id="ARBA00022448"/>
    </source>
</evidence>
<dbReference type="AlphaFoldDB" id="A0A6V8LJ70"/>
<dbReference type="Proteomes" id="UP000482960">
    <property type="component" value="Unassembled WGS sequence"/>
</dbReference>
<evidence type="ECO:0000256" key="5">
    <source>
        <dbReference type="SAM" id="MobiDB-lite"/>
    </source>
</evidence>
<keyword evidence="2" id="KW-0813">Transport</keyword>
<feature type="signal peptide" evidence="6">
    <location>
        <begin position="1"/>
        <end position="23"/>
    </location>
</feature>
<dbReference type="GO" id="GO:0005576">
    <property type="term" value="C:extracellular region"/>
    <property type="evidence" value="ECO:0007669"/>
    <property type="project" value="TreeGrafter"/>
</dbReference>
<evidence type="ECO:0000256" key="3">
    <source>
        <dbReference type="ARBA" id="ARBA00022729"/>
    </source>
</evidence>
<dbReference type="Gene3D" id="3.40.190.10">
    <property type="entry name" value="Periplasmic binding protein-like II"/>
    <property type="match status" value="2"/>
</dbReference>
<feature type="compositionally biased region" description="Low complexity" evidence="5">
    <location>
        <begin position="45"/>
        <end position="60"/>
    </location>
</feature>
<evidence type="ECO:0000256" key="6">
    <source>
        <dbReference type="SAM" id="SignalP"/>
    </source>
</evidence>
<evidence type="ECO:0000256" key="4">
    <source>
        <dbReference type="RuleBase" id="RU003744"/>
    </source>
</evidence>
<comment type="similarity">
    <text evidence="1 4">Belongs to the bacterial solute-binding protein 3 family.</text>
</comment>
<dbReference type="InterPro" id="IPR018313">
    <property type="entry name" value="SBP_3_CS"/>
</dbReference>
<dbReference type="GO" id="GO:0006865">
    <property type="term" value="P:amino acid transport"/>
    <property type="evidence" value="ECO:0007669"/>
    <property type="project" value="TreeGrafter"/>
</dbReference>
<keyword evidence="9" id="KW-1185">Reference proteome</keyword>
<accession>A0A6V8LJ70</accession>
<proteinExistence type="inferred from homology"/>
<keyword evidence="3 6" id="KW-0732">Signal</keyword>
<feature type="chain" id="PRO_5028840764" evidence="6">
    <location>
        <begin position="24"/>
        <end position="328"/>
    </location>
</feature>
<dbReference type="SUPFAM" id="SSF53850">
    <property type="entry name" value="Periplasmic binding protein-like II"/>
    <property type="match status" value="1"/>
</dbReference>
<dbReference type="RefSeq" id="WP_173082342.1">
    <property type="nucleotide sequence ID" value="NZ_BAABJB010000064.1"/>
</dbReference>
<dbReference type="PROSITE" id="PS01039">
    <property type="entry name" value="SBP_BACTERIAL_3"/>
    <property type="match status" value="1"/>
</dbReference>
<organism evidence="8 9">
    <name type="scientific">Phytohabitans rumicis</name>
    <dbReference type="NCBI Taxonomy" id="1076125"/>
    <lineage>
        <taxon>Bacteria</taxon>
        <taxon>Bacillati</taxon>
        <taxon>Actinomycetota</taxon>
        <taxon>Actinomycetes</taxon>
        <taxon>Micromonosporales</taxon>
        <taxon>Micromonosporaceae</taxon>
    </lineage>
</organism>
<dbReference type="InterPro" id="IPR001638">
    <property type="entry name" value="Solute-binding_3/MltF_N"/>
</dbReference>
<feature type="domain" description="Solute-binding protein family 3/N-terminal" evidence="7">
    <location>
        <begin position="94"/>
        <end position="315"/>
    </location>
</feature>
<dbReference type="CDD" id="cd13690">
    <property type="entry name" value="PBP2_GluB"/>
    <property type="match status" value="1"/>
</dbReference>